<dbReference type="STRING" id="755178.Cyan10605_0887"/>
<protein>
    <submittedName>
        <fullName evidence="3">Polymorphic membrane protein Chlamydia</fullName>
    </submittedName>
</protein>
<dbReference type="AlphaFoldDB" id="K9Z2R5"/>
<dbReference type="Proteomes" id="UP000010480">
    <property type="component" value="Chromosome"/>
</dbReference>
<feature type="domain" description="DUF5648" evidence="2">
    <location>
        <begin position="607"/>
        <end position="750"/>
    </location>
</feature>
<dbReference type="NCBIfam" id="NF041518">
    <property type="entry name" value="choice_anch_Q"/>
    <property type="match status" value="1"/>
</dbReference>
<dbReference type="InterPro" id="IPR043708">
    <property type="entry name" value="DUF5648"/>
</dbReference>
<dbReference type="InterPro" id="IPR059226">
    <property type="entry name" value="Choice_anch_Q_dom"/>
</dbReference>
<feature type="region of interest" description="Disordered" evidence="1">
    <location>
        <begin position="289"/>
        <end position="312"/>
    </location>
</feature>
<keyword evidence="4" id="KW-1185">Reference proteome</keyword>
<dbReference type="HOGENOM" id="CLU_369956_0_0_3"/>
<evidence type="ECO:0000313" key="4">
    <source>
        <dbReference type="Proteomes" id="UP000010480"/>
    </source>
</evidence>
<organism evidence="3 4">
    <name type="scientific">Cyanobacterium aponinum (strain PCC 10605)</name>
    <dbReference type="NCBI Taxonomy" id="755178"/>
    <lineage>
        <taxon>Bacteria</taxon>
        <taxon>Bacillati</taxon>
        <taxon>Cyanobacteriota</taxon>
        <taxon>Cyanophyceae</taxon>
        <taxon>Oscillatoriophycideae</taxon>
        <taxon>Chroococcales</taxon>
        <taxon>Geminocystaceae</taxon>
        <taxon>Cyanobacterium</taxon>
    </lineage>
</organism>
<feature type="region of interest" description="Disordered" evidence="1">
    <location>
        <begin position="468"/>
        <end position="601"/>
    </location>
</feature>
<dbReference type="Pfam" id="PF18885">
    <property type="entry name" value="DUF5648"/>
    <property type="match status" value="1"/>
</dbReference>
<evidence type="ECO:0000256" key="1">
    <source>
        <dbReference type="SAM" id="MobiDB-lite"/>
    </source>
</evidence>
<accession>K9Z2R5</accession>
<sequence length="752" mass="79115">MADETILLNVTTTEDQNDGSSFQGLSLRDAILIANADPDNHYTINLPAGTYNLTIKNVLLPTTDTSADAATLFQSRLATGDLDIIGNITIIGEDPENTIIDAESLTQPLPPDDSTNPFPDDPPVITPTIGDRVFDVLSGERSGKTLQDGSPANGNLNLQNVTIKKGAMTEENIDATFAGGTVNGGVLNVDLNAQAIITNSIITDSSTTLQGGGINNSGTLTLEKTIVSGHNSGDNAGGIYNTGIMTIRDSAIINNLADAAAPDIIEGGGGGILNEAGATLIMVNTTVSGNRSASDDGNDPPGGPGDGGGGILSRGTTRIINSTIVNNAAQVGSGIYSETTTANTILYNTIVGNNNGSPDLDGFFDSRSGFNLVSNANGSILDAKNGNIVGGDTTQRIDLKIGPLQDNGGPTPTHALLPGSLAINAGDTEQVNILFYFPDDPPLDQRGSERISDGRIDIGSYEVFVETTGGQETVDNSSTPDTTTTGVNNNTGSENPETNNPDTTTTGVNNNTGSENPETNNPDTTTTGVNNNTGSENPETNPDTTTTGVNENSETETGSETNPDTTTTGVNENSDTETDSETTTNIPDNSNPEVVGSETTDSLLNDPFYRFQNSDRAGTYLYVGAEERTDILNNYSPPFIEEGFAFNVSYQQQDGLIRFNRFQSMETPGTYLFASEEESVSIRQNHSNTFDEEGIAFYAYGADAGIGQDVFRYQSKVNPGTYLFVLEAEKNTIDSQHASDFTYEGVAFEVIV</sequence>
<dbReference type="SUPFAM" id="SSF51126">
    <property type="entry name" value="Pectin lyase-like"/>
    <property type="match status" value="1"/>
</dbReference>
<dbReference type="InterPro" id="IPR011050">
    <property type="entry name" value="Pectin_lyase_fold/virulence"/>
</dbReference>
<dbReference type="eggNOG" id="COG2931">
    <property type="taxonomic scope" value="Bacteria"/>
</dbReference>
<evidence type="ECO:0000313" key="3">
    <source>
        <dbReference type="EMBL" id="AFZ53017.1"/>
    </source>
</evidence>
<proteinExistence type="predicted"/>
<dbReference type="RefSeq" id="WP_015218748.1">
    <property type="nucleotide sequence ID" value="NC_019776.1"/>
</dbReference>
<dbReference type="EMBL" id="CP003947">
    <property type="protein sequence ID" value="AFZ53017.1"/>
    <property type="molecule type" value="Genomic_DNA"/>
</dbReference>
<reference evidence="4" key="1">
    <citation type="journal article" date="2013" name="Proc. Natl. Acad. Sci. U.S.A.">
        <title>Improving the coverage of the cyanobacterial phylum using diversity-driven genome sequencing.</title>
        <authorList>
            <person name="Shih P.M."/>
            <person name="Wu D."/>
            <person name="Latifi A."/>
            <person name="Axen S.D."/>
            <person name="Fewer D.P."/>
            <person name="Talla E."/>
            <person name="Calteau A."/>
            <person name="Cai F."/>
            <person name="Tandeau de Marsac N."/>
            <person name="Rippka R."/>
            <person name="Herdman M."/>
            <person name="Sivonen K."/>
            <person name="Coursin T."/>
            <person name="Laurent T."/>
            <person name="Goodwin L."/>
            <person name="Nolan M."/>
            <person name="Davenport K.W."/>
            <person name="Han C.S."/>
            <person name="Rubin E.M."/>
            <person name="Eisen J.A."/>
            <person name="Woyke T."/>
            <person name="Gugger M."/>
            <person name="Kerfeld C.A."/>
        </authorList>
    </citation>
    <scope>NUCLEOTIDE SEQUENCE [LARGE SCALE GENOMIC DNA]</scope>
    <source>
        <strain evidence="4">PCC 10605</strain>
    </source>
</reference>
<evidence type="ECO:0000259" key="2">
    <source>
        <dbReference type="Pfam" id="PF18885"/>
    </source>
</evidence>
<gene>
    <name evidence="3" type="ordered locus">Cyan10605_0887</name>
</gene>
<dbReference type="KEGG" id="can:Cyan10605_0887"/>
<dbReference type="PATRIC" id="fig|755178.3.peg.932"/>
<feature type="compositionally biased region" description="Low complexity" evidence="1">
    <location>
        <begin position="473"/>
        <end position="562"/>
    </location>
</feature>
<feature type="compositionally biased region" description="Polar residues" evidence="1">
    <location>
        <begin position="586"/>
        <end position="601"/>
    </location>
</feature>
<name>K9Z2R5_CYAAP</name>
<dbReference type="eggNOG" id="COG0652">
    <property type="taxonomic scope" value="Bacteria"/>
</dbReference>
<dbReference type="OrthoDB" id="418413at2"/>